<dbReference type="AlphaFoldDB" id="A0AAW1R4B6"/>
<evidence type="ECO:0000256" key="7">
    <source>
        <dbReference type="ARBA" id="ARBA00038878"/>
    </source>
</evidence>
<keyword evidence="3" id="KW-0274">FAD</keyword>
<comment type="catalytic activity">
    <reaction evidence="5">
        <text>(S)-2-hydroxyglutarate + A = 2-oxoglutarate + AH2</text>
        <dbReference type="Rhea" id="RHEA:21252"/>
        <dbReference type="ChEBI" id="CHEBI:13193"/>
        <dbReference type="ChEBI" id="CHEBI:16782"/>
        <dbReference type="ChEBI" id="CHEBI:16810"/>
        <dbReference type="ChEBI" id="CHEBI:17499"/>
        <dbReference type="EC" id="1.1.99.2"/>
    </reaction>
</comment>
<evidence type="ECO:0000256" key="5">
    <source>
        <dbReference type="ARBA" id="ARBA00036066"/>
    </source>
</evidence>
<evidence type="ECO:0000256" key="3">
    <source>
        <dbReference type="ARBA" id="ARBA00022827"/>
    </source>
</evidence>
<proteinExistence type="inferred from homology"/>
<dbReference type="InterPro" id="IPR036188">
    <property type="entry name" value="FAD/NAD-bd_sf"/>
</dbReference>
<organism evidence="10 11">
    <name type="scientific">Elliptochloris bilobata</name>
    <dbReference type="NCBI Taxonomy" id="381761"/>
    <lineage>
        <taxon>Eukaryota</taxon>
        <taxon>Viridiplantae</taxon>
        <taxon>Chlorophyta</taxon>
        <taxon>core chlorophytes</taxon>
        <taxon>Trebouxiophyceae</taxon>
        <taxon>Trebouxiophyceae incertae sedis</taxon>
        <taxon>Elliptochloris clade</taxon>
        <taxon>Elliptochloris</taxon>
    </lineage>
</organism>
<dbReference type="SUPFAM" id="SSF51905">
    <property type="entry name" value="FAD/NAD(P)-binding domain"/>
    <property type="match status" value="1"/>
</dbReference>
<evidence type="ECO:0000259" key="9">
    <source>
        <dbReference type="Pfam" id="PF01266"/>
    </source>
</evidence>
<reference evidence="10 11" key="1">
    <citation type="journal article" date="2024" name="Nat. Commun.">
        <title>Phylogenomics reveals the evolutionary origins of lichenization in chlorophyte algae.</title>
        <authorList>
            <person name="Puginier C."/>
            <person name="Libourel C."/>
            <person name="Otte J."/>
            <person name="Skaloud P."/>
            <person name="Haon M."/>
            <person name="Grisel S."/>
            <person name="Petersen M."/>
            <person name="Berrin J.G."/>
            <person name="Delaux P.M."/>
            <person name="Dal Grande F."/>
            <person name="Keller J."/>
        </authorList>
    </citation>
    <scope>NUCLEOTIDE SEQUENCE [LARGE SCALE GENOMIC DNA]</scope>
    <source>
        <strain evidence="10 11">SAG 245.80</strain>
    </source>
</reference>
<dbReference type="EMBL" id="JALJOU010000051">
    <property type="protein sequence ID" value="KAK9828385.1"/>
    <property type="molecule type" value="Genomic_DNA"/>
</dbReference>
<evidence type="ECO:0000256" key="2">
    <source>
        <dbReference type="ARBA" id="ARBA00022630"/>
    </source>
</evidence>
<keyword evidence="2" id="KW-0285">Flavoprotein</keyword>
<dbReference type="Pfam" id="PF01266">
    <property type="entry name" value="DAO"/>
    <property type="match status" value="1"/>
</dbReference>
<comment type="cofactor">
    <cofactor evidence="1">
        <name>FAD</name>
        <dbReference type="ChEBI" id="CHEBI:57692"/>
    </cofactor>
</comment>
<name>A0AAW1R4B6_9CHLO</name>
<evidence type="ECO:0000256" key="1">
    <source>
        <dbReference type="ARBA" id="ARBA00001974"/>
    </source>
</evidence>
<accession>A0AAW1R4B6</accession>
<gene>
    <name evidence="10" type="ORF">WJX81_002588</name>
</gene>
<dbReference type="Gene3D" id="3.50.50.60">
    <property type="entry name" value="FAD/NAD(P)-binding domain"/>
    <property type="match status" value="2"/>
</dbReference>
<dbReference type="GO" id="GO:0047545">
    <property type="term" value="F:(S)-2-hydroxyglutarate dehydrogenase activity"/>
    <property type="evidence" value="ECO:0007669"/>
    <property type="project" value="UniProtKB-EC"/>
</dbReference>
<evidence type="ECO:0000256" key="8">
    <source>
        <dbReference type="ARBA" id="ARBA00041137"/>
    </source>
</evidence>
<dbReference type="Proteomes" id="UP001445335">
    <property type="component" value="Unassembled WGS sequence"/>
</dbReference>
<keyword evidence="4" id="KW-0560">Oxidoreductase</keyword>
<dbReference type="PANTHER" id="PTHR43104">
    <property type="entry name" value="L-2-HYDROXYGLUTARATE DEHYDROGENASE, MITOCHONDRIAL"/>
    <property type="match status" value="1"/>
</dbReference>
<dbReference type="InterPro" id="IPR006076">
    <property type="entry name" value="FAD-dep_OxRdtase"/>
</dbReference>
<evidence type="ECO:0000313" key="10">
    <source>
        <dbReference type="EMBL" id="KAK9828385.1"/>
    </source>
</evidence>
<feature type="domain" description="FAD dependent oxidoreductase" evidence="9">
    <location>
        <begin position="3"/>
        <end position="250"/>
    </location>
</feature>
<evidence type="ECO:0000256" key="6">
    <source>
        <dbReference type="ARBA" id="ARBA00037941"/>
    </source>
</evidence>
<dbReference type="EC" id="1.1.99.2" evidence="7"/>
<comment type="similarity">
    <text evidence="6">Belongs to the L2HGDH family.</text>
</comment>
<protein>
    <recommendedName>
        <fullName evidence="8">L-2-hydroxyglutarate dehydrogenase, mitochondrial</fullName>
        <ecNumber evidence="7">1.1.99.2</ecNumber>
    </recommendedName>
</protein>
<evidence type="ECO:0000256" key="4">
    <source>
        <dbReference type="ARBA" id="ARBA00023002"/>
    </source>
</evidence>
<dbReference type="PANTHER" id="PTHR43104:SF4">
    <property type="entry name" value="L-2-HYDROXYGLUTARATE DEHYDROGENASE, MITOCHONDRIAL"/>
    <property type="match status" value="1"/>
</dbReference>
<evidence type="ECO:0000313" key="11">
    <source>
        <dbReference type="Proteomes" id="UP001445335"/>
    </source>
</evidence>
<sequence length="257" mass="27114">MVWLDAQAAKALEPELRVYAALHSPSTGIVDSHSLMLAYQADAERHGATVALNASVVSADVSGKEKVLRVRDAASGEESDVRAREVVNAAGLHAPAVAACMAGLPQRLVPRAYFARGHYFSLQGKTRFRHLIYPLPEHGGLGVHLTLDMAGAAKFGPDVEWVEGERYAVDPARADTFYPAIRTYFPGLPDGALAPAYSGIRPKVSGPGQPSADFIVQGAADHGVPGLVNLFGIESPGLTSSLALADLVVARLVDSKL</sequence>
<keyword evidence="11" id="KW-1185">Reference proteome</keyword>
<comment type="caution">
    <text evidence="10">The sequence shown here is derived from an EMBL/GenBank/DDBJ whole genome shotgun (WGS) entry which is preliminary data.</text>
</comment>